<protein>
    <submittedName>
        <fullName evidence="1">Uncharacterized protein</fullName>
    </submittedName>
</protein>
<sequence>MAKNNKKNTMLPGFYVNIEDTNQSKPAEVKLKDVYTIFGILPEKMKTRDEDGEIEEVFIEPNEPIMLSSAQEAIETLENNSLVLTREIKNIIRLIPDGSNIAVVRIVKRNGDEPDPKSLTDMYEALDFAFENLENFQTREIILAGISLDNAVALDPNKVQVKEIKNSFEGFDKIIKGVFPYNTTAGIIVDKKFDLSIDGTKSANSAGETDDGVHDTFEVKINGETAKVITEDGSKDFKFNAELTYTGVTGSKTYTINSQSQELKDYIELKVEAGKLIAEIKKDIMIKLDDETIVKLKDGKFNVKSDERTKTEAVSKYNIVKLSDDASILRRTLIHNLKITTTQNPCYTFLSPTPPKSLSKKDIANFVERCQTLKEKIREQSTITDSKGKRIDLGKFLSVPIGVNQYDGLGGLSGFPQAKIATINNDKVITKKATTSFSVGDKVEVYTHNKLDVLIHSTTVKKVVISDTNSVEITLNDAVPSEISTGLNPKYIMNINNKDFNGNYLARQYSNICREAGVDRSPAGLIFPGECQLKFSDKQLQLLDSLKFCVLQQEQAQSVGSVSRSQLMTSYDNVFQKIDTLNVVYKLIQDSKDILMPYKGKRINEGTELALIKTELEDTVFKPAVNEFIMPNFSLNLIMGRLTQPNGVKERTMFMDFSITEIETLQNIRMNVKVL</sequence>
<accession>A0A2C6BJ55</accession>
<gene>
    <name evidence="1" type="ORF">CBG54_05645</name>
</gene>
<evidence type="ECO:0000313" key="1">
    <source>
        <dbReference type="EMBL" id="PHI06546.1"/>
    </source>
</evidence>
<organism evidence="1 2">
    <name type="scientific">Fusobacterium nucleatum subsp. polymorphum</name>
    <name type="common">Fusobacterium polymorphum</name>
    <dbReference type="NCBI Taxonomy" id="76857"/>
    <lineage>
        <taxon>Bacteria</taxon>
        <taxon>Fusobacteriati</taxon>
        <taxon>Fusobacteriota</taxon>
        <taxon>Fusobacteriia</taxon>
        <taxon>Fusobacteriales</taxon>
        <taxon>Fusobacteriaceae</taxon>
        <taxon>Fusobacterium</taxon>
    </lineage>
</organism>
<reference evidence="1 2" key="1">
    <citation type="submission" date="2017-06" db="EMBL/GenBank/DDBJ databases">
        <title>Draft genome sequence of Fusobacterium nucleatum subsp. polymorphum KCOM 1271 (=ChDC F305).</title>
        <authorList>
            <person name="Kook J.-K."/>
            <person name="Park S.-N."/>
            <person name="Lim Y.K."/>
            <person name="Roh H."/>
        </authorList>
    </citation>
    <scope>NUCLEOTIDE SEQUENCE [LARGE SCALE GENOMIC DNA]</scope>
    <source>
        <strain evidence="2">KCOM 1271 (ChDC F305)</strain>
    </source>
</reference>
<dbReference type="RefSeq" id="WP_098974229.1">
    <property type="nucleotide sequence ID" value="NZ_CP077115.1"/>
</dbReference>
<proteinExistence type="predicted"/>
<dbReference type="Proteomes" id="UP000224182">
    <property type="component" value="Unassembled WGS sequence"/>
</dbReference>
<dbReference type="AlphaFoldDB" id="A0A2C6BJ55"/>
<comment type="caution">
    <text evidence="1">The sequence shown here is derived from an EMBL/GenBank/DDBJ whole genome shotgun (WGS) entry which is preliminary data.</text>
</comment>
<name>A0A2C6BJ55_FUSNP</name>
<dbReference type="EMBL" id="NIRN01000001">
    <property type="protein sequence ID" value="PHI06546.1"/>
    <property type="molecule type" value="Genomic_DNA"/>
</dbReference>
<evidence type="ECO:0000313" key="2">
    <source>
        <dbReference type="Proteomes" id="UP000224182"/>
    </source>
</evidence>